<keyword evidence="1" id="KW-0723">Serine/threonine-protein kinase</keyword>
<evidence type="ECO:0000259" key="9">
    <source>
        <dbReference type="PROSITE" id="PS51285"/>
    </source>
</evidence>
<comment type="caution">
    <text evidence="10">The sequence shown here is derived from an EMBL/GenBank/DDBJ whole genome shotgun (WGS) entry which is preliminary data.</text>
</comment>
<keyword evidence="11" id="KW-1185">Reference proteome</keyword>
<keyword evidence="2 10" id="KW-0808">Transferase</keyword>
<accession>A0A9W8AUD4</accession>
<dbReference type="InterPro" id="IPR000961">
    <property type="entry name" value="AGC-kinase_C"/>
</dbReference>
<dbReference type="Gene3D" id="3.30.200.20">
    <property type="entry name" value="Phosphorylase Kinase, domain 1"/>
    <property type="match status" value="1"/>
</dbReference>
<dbReference type="PANTHER" id="PTHR24355:SF30">
    <property type="entry name" value="SERINE_THREONINE-PROTEIN KINASE 32B ISOFORM X1"/>
    <property type="match status" value="1"/>
</dbReference>
<proteinExistence type="predicted"/>
<dbReference type="Gene3D" id="1.10.510.10">
    <property type="entry name" value="Transferase(Phosphotransferase) domain 1"/>
    <property type="match status" value="1"/>
</dbReference>
<dbReference type="CDD" id="cd05578">
    <property type="entry name" value="STKc_Yank1"/>
    <property type="match status" value="1"/>
</dbReference>
<evidence type="ECO:0000259" key="8">
    <source>
        <dbReference type="PROSITE" id="PS50011"/>
    </source>
</evidence>
<dbReference type="SUPFAM" id="SSF56112">
    <property type="entry name" value="Protein kinase-like (PK-like)"/>
    <property type="match status" value="1"/>
</dbReference>
<dbReference type="FunFam" id="1.10.510.10:FF:000469">
    <property type="entry name" value="Serine/threonine-protein kinase 32B"/>
    <property type="match status" value="1"/>
</dbReference>
<dbReference type="InterPro" id="IPR017441">
    <property type="entry name" value="Protein_kinase_ATP_BS"/>
</dbReference>
<feature type="region of interest" description="Disordered" evidence="7">
    <location>
        <begin position="483"/>
        <end position="502"/>
    </location>
</feature>
<dbReference type="GO" id="GO:0007186">
    <property type="term" value="P:G protein-coupled receptor signaling pathway"/>
    <property type="evidence" value="ECO:0007669"/>
    <property type="project" value="TreeGrafter"/>
</dbReference>
<evidence type="ECO:0000256" key="4">
    <source>
        <dbReference type="ARBA" id="ARBA00022777"/>
    </source>
</evidence>
<dbReference type="InterPro" id="IPR008271">
    <property type="entry name" value="Ser/Thr_kinase_AS"/>
</dbReference>
<dbReference type="InterPro" id="IPR000719">
    <property type="entry name" value="Prot_kinase_dom"/>
</dbReference>
<dbReference type="GO" id="GO:0009966">
    <property type="term" value="P:regulation of signal transduction"/>
    <property type="evidence" value="ECO:0007669"/>
    <property type="project" value="TreeGrafter"/>
</dbReference>
<dbReference type="GO" id="GO:0005524">
    <property type="term" value="F:ATP binding"/>
    <property type="evidence" value="ECO:0007669"/>
    <property type="project" value="UniProtKB-UniRule"/>
</dbReference>
<dbReference type="PANTHER" id="PTHR24355">
    <property type="entry name" value="G PROTEIN-COUPLED RECEPTOR KINASE/RIBOSOMAL PROTEIN S6 KINASE"/>
    <property type="match status" value="1"/>
</dbReference>
<dbReference type="PROSITE" id="PS00107">
    <property type="entry name" value="PROTEIN_KINASE_ATP"/>
    <property type="match status" value="1"/>
</dbReference>
<feature type="region of interest" description="Disordered" evidence="7">
    <location>
        <begin position="382"/>
        <end position="475"/>
    </location>
</feature>
<evidence type="ECO:0000256" key="2">
    <source>
        <dbReference type="ARBA" id="ARBA00022679"/>
    </source>
</evidence>
<dbReference type="OrthoDB" id="354826at2759"/>
<keyword evidence="4 10" id="KW-0418">Kinase</keyword>
<dbReference type="InterPro" id="IPR011009">
    <property type="entry name" value="Kinase-like_dom_sf"/>
</dbReference>
<dbReference type="GO" id="GO:0001664">
    <property type="term" value="F:G protein-coupled receptor binding"/>
    <property type="evidence" value="ECO:0007669"/>
    <property type="project" value="TreeGrafter"/>
</dbReference>
<reference evidence="10" key="1">
    <citation type="submission" date="2022-07" db="EMBL/GenBank/DDBJ databases">
        <title>Phylogenomic reconstructions and comparative analyses of Kickxellomycotina fungi.</title>
        <authorList>
            <person name="Reynolds N.K."/>
            <person name="Stajich J.E."/>
            <person name="Barry K."/>
            <person name="Grigoriev I.V."/>
            <person name="Crous P."/>
            <person name="Smith M.E."/>
        </authorList>
    </citation>
    <scope>NUCLEOTIDE SEQUENCE</scope>
    <source>
        <strain evidence="10">RSA 1196</strain>
    </source>
</reference>
<dbReference type="EMBL" id="JANBPY010000831">
    <property type="protein sequence ID" value="KAJ1963390.1"/>
    <property type="molecule type" value="Genomic_DNA"/>
</dbReference>
<feature type="domain" description="Protein kinase" evidence="8">
    <location>
        <begin position="21"/>
        <end position="280"/>
    </location>
</feature>
<keyword evidence="3 6" id="KW-0547">Nucleotide-binding</keyword>
<feature type="compositionally biased region" description="Basic residues" evidence="7">
    <location>
        <begin position="396"/>
        <end position="405"/>
    </location>
</feature>
<keyword evidence="5 6" id="KW-0067">ATP-binding</keyword>
<dbReference type="FunFam" id="3.30.200.20:FF:000354">
    <property type="entry name" value="AGC/YANK protein kinase"/>
    <property type="match status" value="1"/>
</dbReference>
<evidence type="ECO:0000256" key="7">
    <source>
        <dbReference type="SAM" id="MobiDB-lite"/>
    </source>
</evidence>
<evidence type="ECO:0000313" key="11">
    <source>
        <dbReference type="Proteomes" id="UP001150925"/>
    </source>
</evidence>
<dbReference type="PROSITE" id="PS50011">
    <property type="entry name" value="PROTEIN_KINASE_DOM"/>
    <property type="match status" value="1"/>
</dbReference>
<sequence length="502" mass="58389">MGNVIAKQKIDFTEEVNLRHFNLLRSVGRGSFGKVRIVERKDTKKLYALKYISKIDCIRMEALTNVLRERNILEELDHPFICNLRFAFQDPDYMYMVLDLMLGGDLRFHISRRRFIESVIRFWVAELACAIRYLHNKGIVHRDIKPDNILLDNKGHVALTDFNIATKRKHGAMLSSQSGTYSYMAPEIFIGQGYDEGVDWWSLGVLFYECVYGTRPFVEEDARRLKKAIVKNTIHFPTHCTVSVSPECVSAIQGFMDRNPKTRLGCGSDGFDRIRNHPFFRHLDWGRLERKEIEPPFVPDRGQGNFDITYDLEELLLEQNPLEARTRRYKTPHHHKYARDLQLIERRFRRFDYLQYERYLGYTDPVRRCVGQPPAWVKPLDSLEEQRSTLPAHPSKDKKKKKKLGKSLPNLKLEMSNLESSDLPSPPQSAPFESIAPKTGFVQHIATALRPKPKGRDRGNSILGIHTSPAPRQNSFFNLTSKKRSKDMVNMSLPAHRHRRNR</sequence>
<dbReference type="GO" id="GO:0004703">
    <property type="term" value="F:G protein-coupled receptor kinase activity"/>
    <property type="evidence" value="ECO:0007669"/>
    <property type="project" value="TreeGrafter"/>
</dbReference>
<evidence type="ECO:0000313" key="10">
    <source>
        <dbReference type="EMBL" id="KAJ1963390.1"/>
    </source>
</evidence>
<gene>
    <name evidence="10" type="primary">PKC1_2</name>
    <name evidence="10" type="ORF">IWQ62_003229</name>
</gene>
<dbReference type="AlphaFoldDB" id="A0A9W8AUD4"/>
<evidence type="ECO:0000256" key="5">
    <source>
        <dbReference type="ARBA" id="ARBA00022840"/>
    </source>
</evidence>
<feature type="binding site" evidence="6">
    <location>
        <position position="50"/>
    </location>
    <ligand>
        <name>ATP</name>
        <dbReference type="ChEBI" id="CHEBI:30616"/>
    </ligand>
</feature>
<evidence type="ECO:0000256" key="1">
    <source>
        <dbReference type="ARBA" id="ARBA00022527"/>
    </source>
</evidence>
<dbReference type="Proteomes" id="UP001150925">
    <property type="component" value="Unassembled WGS sequence"/>
</dbReference>
<evidence type="ECO:0000256" key="3">
    <source>
        <dbReference type="ARBA" id="ARBA00022741"/>
    </source>
</evidence>
<dbReference type="PROSITE" id="PS00108">
    <property type="entry name" value="PROTEIN_KINASE_ST"/>
    <property type="match status" value="1"/>
</dbReference>
<name>A0A9W8AUD4_9FUNG</name>
<protein>
    <submittedName>
        <fullName evidence="10">Serine/threonine kinase</fullName>
        <ecNumber evidence="10">2.7.11.1</ecNumber>
    </submittedName>
</protein>
<organism evidence="10 11">
    <name type="scientific">Dispira parvispora</name>
    <dbReference type="NCBI Taxonomy" id="1520584"/>
    <lineage>
        <taxon>Eukaryota</taxon>
        <taxon>Fungi</taxon>
        <taxon>Fungi incertae sedis</taxon>
        <taxon>Zoopagomycota</taxon>
        <taxon>Kickxellomycotina</taxon>
        <taxon>Dimargaritomycetes</taxon>
        <taxon>Dimargaritales</taxon>
        <taxon>Dimargaritaceae</taxon>
        <taxon>Dispira</taxon>
    </lineage>
</organism>
<dbReference type="Pfam" id="PF00069">
    <property type="entry name" value="Pkinase"/>
    <property type="match status" value="1"/>
</dbReference>
<evidence type="ECO:0000256" key="6">
    <source>
        <dbReference type="PROSITE-ProRule" id="PRU10141"/>
    </source>
</evidence>
<dbReference type="EC" id="2.7.11.1" evidence="10"/>
<feature type="domain" description="AGC-kinase C-terminal" evidence="9">
    <location>
        <begin position="281"/>
        <end position="363"/>
    </location>
</feature>
<dbReference type="PROSITE" id="PS51285">
    <property type="entry name" value="AGC_KINASE_CTER"/>
    <property type="match status" value="1"/>
</dbReference>
<dbReference type="SMART" id="SM00220">
    <property type="entry name" value="S_TKc"/>
    <property type="match status" value="1"/>
</dbReference>